<name>A0A2A4EP08_9BURK</name>
<reference evidence="1 2" key="1">
    <citation type="submission" date="2017-01" db="EMBL/GenBank/DDBJ databases">
        <title>Whole-Genome Shotgun Sequencing of Two beta-Proteobacterial Species in Search of the Bulgecin Biosynthetic Cluster.</title>
        <authorList>
            <person name="Horsman M.E."/>
            <person name="Marous D.R."/>
            <person name="Li R."/>
            <person name="Oliver R.A."/>
            <person name="Byun B."/>
            <person name="Emrich S.J."/>
            <person name="Boggess B."/>
            <person name="Townsend C.A."/>
            <person name="Mobashery S."/>
        </authorList>
    </citation>
    <scope>NUCLEOTIDE SEQUENCE [LARGE SCALE GENOMIC DNA]</scope>
    <source>
        <strain evidence="1 2">ATCC 31363</strain>
    </source>
</reference>
<evidence type="ECO:0000313" key="1">
    <source>
        <dbReference type="EMBL" id="PCE22150.1"/>
    </source>
</evidence>
<sequence length="109" mass="11972">MAGTLAAPDEAGPADSVCRTAAALLASAESVRILRRLLNGFSNIAFPFLVHRMRGCRHWPWYEPAAAGTYNKTIKLVTAFTRHVFLCARDLLSDFAERAIDTNRSTSGF</sequence>
<comment type="caution">
    <text evidence="1">The sequence shown here is derived from an EMBL/GenBank/DDBJ whole genome shotgun (WGS) entry which is preliminary data.</text>
</comment>
<protein>
    <submittedName>
        <fullName evidence="1">Uncharacterized protein</fullName>
    </submittedName>
</protein>
<dbReference type="EMBL" id="MTZV01000006">
    <property type="protein sequence ID" value="PCE22150.1"/>
    <property type="molecule type" value="Genomic_DNA"/>
</dbReference>
<organism evidence="1 2">
    <name type="scientific">Paraburkholderia acidicola</name>
    <dbReference type="NCBI Taxonomy" id="1912599"/>
    <lineage>
        <taxon>Bacteria</taxon>
        <taxon>Pseudomonadati</taxon>
        <taxon>Pseudomonadota</taxon>
        <taxon>Betaproteobacteria</taxon>
        <taxon>Burkholderiales</taxon>
        <taxon>Burkholderiaceae</taxon>
        <taxon>Paraburkholderia</taxon>
    </lineage>
</organism>
<gene>
    <name evidence="1" type="ORF">BWP39_20980</name>
</gene>
<dbReference type="AlphaFoldDB" id="A0A2A4EP08"/>
<accession>A0A2A4EP08</accession>
<dbReference type="Proteomes" id="UP000218022">
    <property type="component" value="Unassembled WGS sequence"/>
</dbReference>
<proteinExistence type="predicted"/>
<evidence type="ECO:0000313" key="2">
    <source>
        <dbReference type="Proteomes" id="UP000218022"/>
    </source>
</evidence>